<sequence length="91" mass="10811">MPQSGFFHHTNKEFSAMMKRVIVGSVLALSMLSGCQSYTSRHDVREAHRDVRDAYRYGDRRDQRDARRNARETRRDYERDNRCGPRYGRPC</sequence>
<feature type="compositionally biased region" description="Basic and acidic residues" evidence="1">
    <location>
        <begin position="49"/>
        <end position="83"/>
    </location>
</feature>
<reference evidence="2 3" key="1">
    <citation type="submission" date="2016-05" db="EMBL/GenBank/DDBJ databases">
        <title>Complete genome sequence of Novosphingobium guangzhouense SA925(T).</title>
        <authorList>
            <person name="Sha S."/>
        </authorList>
    </citation>
    <scope>NUCLEOTIDE SEQUENCE [LARGE SCALE GENOMIC DNA]</scope>
    <source>
        <strain evidence="2 3">SA925</strain>
    </source>
</reference>
<evidence type="ECO:0008006" key="4">
    <source>
        <dbReference type="Google" id="ProtNLM"/>
    </source>
</evidence>
<comment type="caution">
    <text evidence="2">The sequence shown here is derived from an EMBL/GenBank/DDBJ whole genome shotgun (WGS) entry which is preliminary data.</text>
</comment>
<organism evidence="2 3">
    <name type="scientific">Novosphingobium guangzhouense</name>
    <dbReference type="NCBI Taxonomy" id="1850347"/>
    <lineage>
        <taxon>Bacteria</taxon>
        <taxon>Pseudomonadati</taxon>
        <taxon>Pseudomonadota</taxon>
        <taxon>Alphaproteobacteria</taxon>
        <taxon>Sphingomonadales</taxon>
        <taxon>Sphingomonadaceae</taxon>
        <taxon>Novosphingobium</taxon>
    </lineage>
</organism>
<keyword evidence="3" id="KW-1185">Reference proteome</keyword>
<feature type="region of interest" description="Disordered" evidence="1">
    <location>
        <begin position="49"/>
        <end position="91"/>
    </location>
</feature>
<gene>
    <name evidence="2" type="ORF">A8V01_07200</name>
</gene>
<dbReference type="Proteomes" id="UP000236327">
    <property type="component" value="Unassembled WGS sequence"/>
</dbReference>
<protein>
    <recommendedName>
        <fullName evidence="4">Lipoprotein</fullName>
    </recommendedName>
</protein>
<dbReference type="AlphaFoldDB" id="A0A2K2FVN4"/>
<accession>A0A2K2FVN4</accession>
<proteinExistence type="predicted"/>
<evidence type="ECO:0000313" key="3">
    <source>
        <dbReference type="Proteomes" id="UP000236327"/>
    </source>
</evidence>
<evidence type="ECO:0000313" key="2">
    <source>
        <dbReference type="EMBL" id="PNU02845.1"/>
    </source>
</evidence>
<name>A0A2K2FVN4_9SPHN</name>
<evidence type="ECO:0000256" key="1">
    <source>
        <dbReference type="SAM" id="MobiDB-lite"/>
    </source>
</evidence>
<dbReference type="EMBL" id="LYMM01000062">
    <property type="protein sequence ID" value="PNU02845.1"/>
    <property type="molecule type" value="Genomic_DNA"/>
</dbReference>